<protein>
    <submittedName>
        <fullName evidence="2">Uncharacterized protein</fullName>
    </submittedName>
</protein>
<feature type="region of interest" description="Disordered" evidence="1">
    <location>
        <begin position="477"/>
        <end position="501"/>
    </location>
</feature>
<dbReference type="Proteomes" id="UP000039865">
    <property type="component" value="Unassembled WGS sequence"/>
</dbReference>
<keyword evidence="3" id="KW-1185">Reference proteome</keyword>
<organism evidence="2 3">
    <name type="scientific">Stylonychia lemnae</name>
    <name type="common">Ciliate</name>
    <dbReference type="NCBI Taxonomy" id="5949"/>
    <lineage>
        <taxon>Eukaryota</taxon>
        <taxon>Sar</taxon>
        <taxon>Alveolata</taxon>
        <taxon>Ciliophora</taxon>
        <taxon>Intramacronucleata</taxon>
        <taxon>Spirotrichea</taxon>
        <taxon>Stichotrichia</taxon>
        <taxon>Sporadotrichida</taxon>
        <taxon>Oxytrichidae</taxon>
        <taxon>Stylonychinae</taxon>
        <taxon>Stylonychia</taxon>
    </lineage>
</organism>
<dbReference type="EMBL" id="CCKQ01006521">
    <property type="protein sequence ID" value="CDW77843.1"/>
    <property type="molecule type" value="Genomic_DNA"/>
</dbReference>
<dbReference type="InParanoid" id="A0A078AAL9"/>
<dbReference type="AlphaFoldDB" id="A0A078AAL9"/>
<dbReference type="OrthoDB" id="10660320at2759"/>
<sequence>MILLRVKYSSYFDNQYLDSFFDDAKNGLLKDLVDFQNRDDFDSYMKSLEKNYYNKLNLVQPPYEVLPDYPPKPYQSQKKKKNQQETKDFIDKVNEINQKRQQAFSYQAFQKQQPTPQQQFYQPPQNNSLSHLVNPYFDQIVNKENSMVQNPYPGPQFTPQAQYQAHPPTLTNHNMSYHGGLPQNNQVNNVLGQYMEPLALQQQQPPYLQRFVAGPLRLESNPLSEPLRNFKTQSPQRLQTNTPQDFDLKNPDVQYERYKSLMQNQYYNTNVNSGRTGFNITGAHTVYHPPPPFNNTNPQQQMQQNDPNIATFNPNAIQNQNMQASQNQLPPHIIGNMYPQTQQIYHQPVSLYQQQPGQMHQQMQGQGIPPGLPPLPGYPDFYRGLTLNNQVSNNIIDSIGGIENTLKPLEDTLRQHELRPFQIQRDYKKEYQYSQRGKSLKRSLSEHGEIKPETLHLVSVSPFRAVVKIDKSKEVQNQGYLNRNHEDEQSSSDEEEAQVQQNSFNNNFQRQEQRSQLIRADSQTLRGQREDFLGSFVDKRSHNNSIYETGVAERSFQNQNNANNYNNQQLGLQQTRDSSQQRIKTHSEYLRGQREQFLNGFSLPPNGIK</sequence>
<accession>A0A078AAL9</accession>
<gene>
    <name evidence="2" type="primary">Contig12793.g13646</name>
    <name evidence="2" type="ORF">STYLEM_6809</name>
</gene>
<evidence type="ECO:0000256" key="1">
    <source>
        <dbReference type="SAM" id="MobiDB-lite"/>
    </source>
</evidence>
<reference evidence="2 3" key="1">
    <citation type="submission" date="2014-06" db="EMBL/GenBank/DDBJ databases">
        <authorList>
            <person name="Swart Estienne"/>
        </authorList>
    </citation>
    <scope>NUCLEOTIDE SEQUENCE [LARGE SCALE GENOMIC DNA]</scope>
    <source>
        <strain evidence="2 3">130c</strain>
    </source>
</reference>
<evidence type="ECO:0000313" key="2">
    <source>
        <dbReference type="EMBL" id="CDW77843.1"/>
    </source>
</evidence>
<evidence type="ECO:0000313" key="3">
    <source>
        <dbReference type="Proteomes" id="UP000039865"/>
    </source>
</evidence>
<name>A0A078AAL9_STYLE</name>
<proteinExistence type="predicted"/>
<feature type="region of interest" description="Disordered" evidence="1">
    <location>
        <begin position="64"/>
        <end position="86"/>
    </location>
</feature>